<accession>A0A1I7SRQ4</accession>
<evidence type="ECO:0000256" key="2">
    <source>
        <dbReference type="SAM" id="MobiDB-lite"/>
    </source>
</evidence>
<dbReference type="AlphaFoldDB" id="A0A1I7SRQ4"/>
<evidence type="ECO:0000313" key="5">
    <source>
        <dbReference type="EMBL" id="CAD5217908.1"/>
    </source>
</evidence>
<dbReference type="OrthoDB" id="5877011at2759"/>
<dbReference type="Proteomes" id="UP000095284">
    <property type="component" value="Unplaced"/>
</dbReference>
<evidence type="ECO:0000259" key="4">
    <source>
        <dbReference type="SMART" id="SM01088"/>
    </source>
</evidence>
<dbReference type="InterPro" id="IPR002486">
    <property type="entry name" value="Col_cuticle_N"/>
</dbReference>
<reference evidence="6" key="2">
    <citation type="submission" date="2020-08" db="EMBL/GenBank/DDBJ databases">
        <authorList>
            <person name="Kikuchi T."/>
        </authorList>
    </citation>
    <scope>NUCLEOTIDE SEQUENCE</scope>
    <source>
        <strain evidence="5">Ka4C1</strain>
    </source>
</reference>
<dbReference type="Proteomes" id="UP000582659">
    <property type="component" value="Unassembled WGS sequence"/>
</dbReference>
<name>A0A1I7SRQ4_BURXY</name>
<evidence type="ECO:0000256" key="1">
    <source>
        <dbReference type="ARBA" id="ARBA00022737"/>
    </source>
</evidence>
<feature type="compositionally biased region" description="Pro residues" evidence="2">
    <location>
        <begin position="211"/>
        <end position="223"/>
    </location>
</feature>
<dbReference type="PANTHER" id="PTHR24637:SF377">
    <property type="entry name" value="COLLAGEN TYPE IX ALPHA 1 CHAIN"/>
    <property type="match status" value="1"/>
</dbReference>
<dbReference type="PANTHER" id="PTHR24637">
    <property type="entry name" value="COLLAGEN"/>
    <property type="match status" value="1"/>
</dbReference>
<dbReference type="GO" id="GO:0042302">
    <property type="term" value="F:structural constituent of cuticle"/>
    <property type="evidence" value="ECO:0007669"/>
    <property type="project" value="InterPro"/>
</dbReference>
<feature type="compositionally biased region" description="Polar residues" evidence="2">
    <location>
        <begin position="322"/>
        <end position="337"/>
    </location>
</feature>
<evidence type="ECO:0000313" key="7">
    <source>
        <dbReference type="Proteomes" id="UP000095284"/>
    </source>
</evidence>
<feature type="compositionally biased region" description="Low complexity" evidence="2">
    <location>
        <begin position="163"/>
        <end position="173"/>
    </location>
</feature>
<sequence>MNKDLAAKSVTSVTAIFITATILICFIIVKDINSMYSEIMGEMGEFKTLANNAWSEMMRVEKLREDSIFGPIRKKRQGYQPETAQCNCLPRSNNCPPGPQGPPGEAGLPGDDGLPGLDGTPGFDAADSGYDSPPPRNCYPCPAGPPGPPGFPGQPGIPGPNGIPGFRGPAGNPGRPGPAGEPGFPGHPGLPGNPGQPGAPGESGTRYNPLPGMPGPRGPPGPPGDAGAPGIPAAPGQHGISGPPGPPGLNGDPGPNGPPGAPGISGEPGVDGAYCPCPARSHLLIQQALKNIDENSSEFPSPKNAFTTTTPIPDPFPGEGEPTTSEASGYAHKQNSPDYLDDQVEVQPSNQVNLDRRIALQRALAAAFAIRQ</sequence>
<dbReference type="SMART" id="SM01088">
    <property type="entry name" value="Col_cuticle_N"/>
    <property type="match status" value="1"/>
</dbReference>
<dbReference type="WBParaSite" id="BXY_1572100.1">
    <property type="protein sequence ID" value="BXY_1572100.1"/>
    <property type="gene ID" value="BXY_1572100"/>
</dbReference>
<proteinExistence type="predicted"/>
<reference evidence="9" key="1">
    <citation type="submission" date="2016-11" db="UniProtKB">
        <authorList>
            <consortium name="WormBaseParasite"/>
        </authorList>
    </citation>
    <scope>IDENTIFICATION</scope>
</reference>
<organism evidence="7 9">
    <name type="scientific">Bursaphelenchus xylophilus</name>
    <name type="common">Pinewood nematode worm</name>
    <name type="synonym">Aphelenchoides xylophilus</name>
    <dbReference type="NCBI Taxonomy" id="6326"/>
    <lineage>
        <taxon>Eukaryota</taxon>
        <taxon>Metazoa</taxon>
        <taxon>Ecdysozoa</taxon>
        <taxon>Nematoda</taxon>
        <taxon>Chromadorea</taxon>
        <taxon>Rhabditida</taxon>
        <taxon>Tylenchina</taxon>
        <taxon>Tylenchomorpha</taxon>
        <taxon>Aphelenchoidea</taxon>
        <taxon>Aphelenchoididae</taxon>
        <taxon>Bursaphelenchus</taxon>
    </lineage>
</organism>
<dbReference type="Pfam" id="PF01484">
    <property type="entry name" value="Col_cuticle_N"/>
    <property type="match status" value="1"/>
</dbReference>
<feature type="compositionally biased region" description="Low complexity" evidence="2">
    <location>
        <begin position="225"/>
        <end position="241"/>
    </location>
</feature>
<dbReference type="eggNOG" id="KOG3544">
    <property type="taxonomic scope" value="Eukaryota"/>
</dbReference>
<keyword evidence="3" id="KW-1133">Transmembrane helix</keyword>
<feature type="region of interest" description="Disordered" evidence="2">
    <location>
        <begin position="90"/>
        <end position="267"/>
    </location>
</feature>
<protein>
    <submittedName>
        <fullName evidence="5">(pine wood nematode) hypothetical protein</fullName>
    </submittedName>
    <submittedName>
        <fullName evidence="9">Col_cuticle_N domain-containing protein</fullName>
    </submittedName>
</protein>
<evidence type="ECO:0000313" key="9">
    <source>
        <dbReference type="WBParaSite" id="BXY_1572100.1"/>
    </source>
</evidence>
<evidence type="ECO:0000313" key="8">
    <source>
        <dbReference type="Proteomes" id="UP000659654"/>
    </source>
</evidence>
<dbReference type="EMBL" id="CAJFCV020000002">
    <property type="protein sequence ID" value="CAG9101994.1"/>
    <property type="molecule type" value="Genomic_DNA"/>
</dbReference>
<feature type="transmembrane region" description="Helical" evidence="3">
    <location>
        <begin position="6"/>
        <end position="29"/>
    </location>
</feature>
<evidence type="ECO:0000313" key="6">
    <source>
        <dbReference type="EMBL" id="CAG9101994.1"/>
    </source>
</evidence>
<dbReference type="EMBL" id="CAJFDI010000002">
    <property type="protein sequence ID" value="CAD5217908.1"/>
    <property type="molecule type" value="Genomic_DNA"/>
</dbReference>
<dbReference type="Proteomes" id="UP000659654">
    <property type="component" value="Unassembled WGS sequence"/>
</dbReference>
<dbReference type="InterPro" id="IPR008160">
    <property type="entry name" value="Collagen"/>
</dbReference>
<feature type="domain" description="Nematode cuticle collagen N-terminal" evidence="4">
    <location>
        <begin position="5"/>
        <end position="57"/>
    </location>
</feature>
<keyword evidence="3" id="KW-0472">Membrane</keyword>
<feature type="compositionally biased region" description="Pro residues" evidence="2">
    <location>
        <begin position="132"/>
        <end position="158"/>
    </location>
</feature>
<keyword evidence="8" id="KW-1185">Reference proteome</keyword>
<keyword evidence="1" id="KW-0677">Repeat</keyword>
<feature type="compositionally biased region" description="Low complexity" evidence="2">
    <location>
        <begin position="103"/>
        <end position="122"/>
    </location>
</feature>
<evidence type="ECO:0000256" key="3">
    <source>
        <dbReference type="SAM" id="Phobius"/>
    </source>
</evidence>
<feature type="region of interest" description="Disordered" evidence="2">
    <location>
        <begin position="312"/>
        <end position="340"/>
    </location>
</feature>
<keyword evidence="3" id="KW-0812">Transmembrane</keyword>
<gene>
    <name evidence="5" type="ORF">BXYJ_LOCUS5301</name>
</gene>
<dbReference type="Pfam" id="PF01391">
    <property type="entry name" value="Collagen"/>
    <property type="match status" value="2"/>
</dbReference>